<dbReference type="Pfam" id="PF25093">
    <property type="entry name" value="DUF7807"/>
    <property type="match status" value="1"/>
</dbReference>
<dbReference type="AlphaFoldDB" id="A0A0K0ELG9"/>
<accession>A0A0K0ELG9</accession>
<dbReference type="PANTHER" id="PTHR34851:SF5">
    <property type="entry name" value="MARVEL DOMAIN-CONTAINING PROTEIN"/>
    <property type="match status" value="1"/>
</dbReference>
<keyword evidence="1" id="KW-0812">Transmembrane</keyword>
<keyword evidence="1" id="KW-0472">Membrane</keyword>
<evidence type="ECO:0000256" key="1">
    <source>
        <dbReference type="SAM" id="Phobius"/>
    </source>
</evidence>
<sequence>MLVCLPVADIETFMNSTIYSESNTSSTKIVDVNPFYYNHQKYKCLCKKVHIKVGTYCFAYLTIFGYTIVTILAWILGTHPIISITTTILAILGIISALLLIYSVKKEKRQFSLPYLIFCILSGALLITFVILCIFTLLNRENENIKNFLYPNQENHKLSNNQDDYLVTNLSIYITIALVFLFFTIWAFFIVFRTYKFIKDILIARRPIRVIKNTE</sequence>
<dbReference type="PANTHER" id="PTHR34851">
    <property type="entry name" value="PROTEIN CBG05235-RELATED"/>
    <property type="match status" value="1"/>
</dbReference>
<dbReference type="Proteomes" id="UP000035681">
    <property type="component" value="Unplaced"/>
</dbReference>
<organism evidence="3">
    <name type="scientific">Strongyloides stercoralis</name>
    <name type="common">Threadworm</name>
    <dbReference type="NCBI Taxonomy" id="6248"/>
    <lineage>
        <taxon>Eukaryota</taxon>
        <taxon>Metazoa</taxon>
        <taxon>Ecdysozoa</taxon>
        <taxon>Nematoda</taxon>
        <taxon>Chromadorea</taxon>
        <taxon>Rhabditida</taxon>
        <taxon>Tylenchina</taxon>
        <taxon>Panagrolaimomorpha</taxon>
        <taxon>Strongyloidoidea</taxon>
        <taxon>Strongyloididae</taxon>
        <taxon>Strongyloides</taxon>
    </lineage>
</organism>
<feature type="transmembrane region" description="Helical" evidence="1">
    <location>
        <begin position="170"/>
        <end position="192"/>
    </location>
</feature>
<proteinExistence type="predicted"/>
<feature type="transmembrane region" description="Helical" evidence="1">
    <location>
        <begin position="81"/>
        <end position="103"/>
    </location>
</feature>
<feature type="transmembrane region" description="Helical" evidence="1">
    <location>
        <begin position="53"/>
        <end position="75"/>
    </location>
</feature>
<evidence type="ECO:0000313" key="2">
    <source>
        <dbReference type="Proteomes" id="UP000035681"/>
    </source>
</evidence>
<dbReference type="WBParaSite" id="SSTP_0001031300.1">
    <property type="protein sequence ID" value="SSTP_0001031300.1"/>
    <property type="gene ID" value="SSTP_0001031300"/>
</dbReference>
<keyword evidence="1" id="KW-1133">Transmembrane helix</keyword>
<evidence type="ECO:0000313" key="3">
    <source>
        <dbReference type="WBParaSite" id="SSTP_0001031300.1"/>
    </source>
</evidence>
<dbReference type="WBParaSite" id="TCONS_00003221.p1">
    <property type="protein sequence ID" value="TCONS_00003221.p1"/>
    <property type="gene ID" value="XLOC_002964"/>
</dbReference>
<dbReference type="InterPro" id="IPR056709">
    <property type="entry name" value="DUF7807"/>
</dbReference>
<reference evidence="3" key="1">
    <citation type="submission" date="2015-08" db="UniProtKB">
        <authorList>
            <consortium name="WormBaseParasite"/>
        </authorList>
    </citation>
    <scope>IDENTIFICATION</scope>
</reference>
<keyword evidence="2" id="KW-1185">Reference proteome</keyword>
<feature type="transmembrane region" description="Helical" evidence="1">
    <location>
        <begin position="115"/>
        <end position="138"/>
    </location>
</feature>
<protein>
    <submittedName>
        <fullName evidence="3">G_PROTEIN_RECEP_F3_4 domain-containing protein</fullName>
    </submittedName>
</protein>
<name>A0A0K0ELG9_STRER</name>